<evidence type="ECO:0000313" key="2">
    <source>
        <dbReference type="Proteomes" id="UP000186922"/>
    </source>
</evidence>
<dbReference type="EMBL" id="BDGG01000007">
    <property type="protein sequence ID" value="GAV01714.1"/>
    <property type="molecule type" value="Genomic_DNA"/>
</dbReference>
<sequence length="105" mass="11964">MRRTRIMLINESLPIVLEFRGLLQNASCDPAVMPSYCSSLTGKPRWRRNIVSMVLHRGHSVPTSTVLDCFRFFCPVSFFIVTHHKTRSVFGQDRSLLSALAQNPD</sequence>
<dbReference type="Proteomes" id="UP000186922">
    <property type="component" value="Unassembled WGS sequence"/>
</dbReference>
<gene>
    <name evidence="1" type="primary">RvY_12377-1</name>
    <name evidence="1" type="synonym">RvY_12377.1</name>
    <name evidence="1" type="ORF">RvY_12377</name>
</gene>
<protein>
    <submittedName>
        <fullName evidence="1">Uncharacterized protein</fullName>
    </submittedName>
</protein>
<accession>A0A1D1VRZ0</accession>
<reference evidence="1 2" key="1">
    <citation type="journal article" date="2016" name="Nat. Commun.">
        <title>Extremotolerant tardigrade genome and improved radiotolerance of human cultured cells by tardigrade-unique protein.</title>
        <authorList>
            <person name="Hashimoto T."/>
            <person name="Horikawa D.D."/>
            <person name="Saito Y."/>
            <person name="Kuwahara H."/>
            <person name="Kozuka-Hata H."/>
            <person name="Shin-I T."/>
            <person name="Minakuchi Y."/>
            <person name="Ohishi K."/>
            <person name="Motoyama A."/>
            <person name="Aizu T."/>
            <person name="Enomoto A."/>
            <person name="Kondo K."/>
            <person name="Tanaka S."/>
            <person name="Hara Y."/>
            <person name="Koshikawa S."/>
            <person name="Sagara H."/>
            <person name="Miura T."/>
            <person name="Yokobori S."/>
            <person name="Miyagawa K."/>
            <person name="Suzuki Y."/>
            <person name="Kubo T."/>
            <person name="Oyama M."/>
            <person name="Kohara Y."/>
            <person name="Fujiyama A."/>
            <person name="Arakawa K."/>
            <person name="Katayama T."/>
            <person name="Toyoda A."/>
            <person name="Kunieda T."/>
        </authorList>
    </citation>
    <scope>NUCLEOTIDE SEQUENCE [LARGE SCALE GENOMIC DNA]</scope>
    <source>
        <strain evidence="1 2">YOKOZUNA-1</strain>
    </source>
</reference>
<organism evidence="1 2">
    <name type="scientific">Ramazzottius varieornatus</name>
    <name type="common">Water bear</name>
    <name type="synonym">Tardigrade</name>
    <dbReference type="NCBI Taxonomy" id="947166"/>
    <lineage>
        <taxon>Eukaryota</taxon>
        <taxon>Metazoa</taxon>
        <taxon>Ecdysozoa</taxon>
        <taxon>Tardigrada</taxon>
        <taxon>Eutardigrada</taxon>
        <taxon>Parachela</taxon>
        <taxon>Hypsibioidea</taxon>
        <taxon>Ramazzottiidae</taxon>
        <taxon>Ramazzottius</taxon>
    </lineage>
</organism>
<proteinExistence type="predicted"/>
<evidence type="ECO:0000313" key="1">
    <source>
        <dbReference type="EMBL" id="GAV01714.1"/>
    </source>
</evidence>
<comment type="caution">
    <text evidence="1">The sequence shown here is derived from an EMBL/GenBank/DDBJ whole genome shotgun (WGS) entry which is preliminary data.</text>
</comment>
<keyword evidence="2" id="KW-1185">Reference proteome</keyword>
<dbReference type="AlphaFoldDB" id="A0A1D1VRZ0"/>
<name>A0A1D1VRZ0_RAMVA</name>